<feature type="transmembrane region" description="Helical" evidence="7">
    <location>
        <begin position="149"/>
        <end position="172"/>
    </location>
</feature>
<dbReference type="PANTHER" id="PTHR42751">
    <property type="entry name" value="SODIUM/HYDROGEN EXCHANGER FAMILY/TRKA DOMAIN PROTEIN"/>
    <property type="match status" value="1"/>
</dbReference>
<evidence type="ECO:0000256" key="1">
    <source>
        <dbReference type="ARBA" id="ARBA00004141"/>
    </source>
</evidence>
<dbReference type="GO" id="GO:0015297">
    <property type="term" value="F:antiporter activity"/>
    <property type="evidence" value="ECO:0007669"/>
    <property type="project" value="InterPro"/>
</dbReference>
<keyword evidence="5 7" id="KW-1133">Transmembrane helix</keyword>
<sequence>MPHDAPLIATLAVGFVLAFIFGFAAQRLRLPPLVGYLLAGVAIGPFTPGFVADAELAAQLAEVGVMLLMFGVGLHFSVADLMAVRRIAIPGAVLQIVLATVIGAALAMFWGWSLGAGLVLGLSLSVASTVVLLKALEERNAIATPNGRIAVGWLIVEDLAMVLVLVLLPAFAEVLGGTATVGGHASEAAEHGLLLTLGITLAKVGCFVGLVMIFGPRLVPWILRQVARTGSRELFTLSVLAVALGVAFGSAKLFGVSFALGAFFAGVVLSESELSHRAAEKSLPLQDAFAVLFFVSVGMLFDPSILLREPLMVLAVLAVILIGKSIISLVIVMVLGYPLSTALSVSSALAQVGEFSFILAGIGVAHGLLPAEGLSLILAGALLSITVNPLVFVATDFITTKIKANEGWRRRFEEKRSGPLDRLQGELDAVRARMAVKAAAHKTFSPEELVQKFPLFEGLSEEQREALVLHFHPKSAQPGERVIRAGDVADEAYFISSGEVEVSVSGRRIKLRAGAVFGEMALLSGQPRSADVTAIDYSEFLTLSRGDFRQFVRKYPSIRSQVAALAAQRGQMNEQWFEASANDEPAD</sequence>
<feature type="transmembrane region" description="Helical" evidence="7">
    <location>
        <begin position="235"/>
        <end position="268"/>
    </location>
</feature>
<dbReference type="InterPro" id="IPR018488">
    <property type="entry name" value="cNMP-bd_CS"/>
</dbReference>
<comment type="caution">
    <text evidence="9">The sequence shown here is derived from an EMBL/GenBank/DDBJ whole genome shotgun (WGS) entry which is preliminary data.</text>
</comment>
<evidence type="ECO:0000259" key="8">
    <source>
        <dbReference type="PROSITE" id="PS50042"/>
    </source>
</evidence>
<dbReference type="Gene3D" id="2.60.120.10">
    <property type="entry name" value="Jelly Rolls"/>
    <property type="match status" value="1"/>
</dbReference>
<feature type="transmembrane region" description="Helical" evidence="7">
    <location>
        <begin position="288"/>
        <end position="307"/>
    </location>
</feature>
<keyword evidence="6 7" id="KW-0472">Membrane</keyword>
<keyword evidence="10" id="KW-1185">Reference proteome</keyword>
<dbReference type="PRINTS" id="PR00103">
    <property type="entry name" value="CAMPKINASE"/>
</dbReference>
<dbReference type="PROSITE" id="PS50042">
    <property type="entry name" value="CNMP_BINDING_3"/>
    <property type="match status" value="1"/>
</dbReference>
<name>A0A556QJ33_9BACT</name>
<feature type="transmembrane region" description="Helical" evidence="7">
    <location>
        <begin position="6"/>
        <end position="26"/>
    </location>
</feature>
<evidence type="ECO:0000256" key="3">
    <source>
        <dbReference type="ARBA" id="ARBA00022448"/>
    </source>
</evidence>
<dbReference type="SMART" id="SM00100">
    <property type="entry name" value="cNMP"/>
    <property type="match status" value="1"/>
</dbReference>
<feature type="transmembrane region" description="Helical" evidence="7">
    <location>
        <begin position="192"/>
        <end position="214"/>
    </location>
</feature>
<dbReference type="AlphaFoldDB" id="A0A556QJ33"/>
<dbReference type="PANTHER" id="PTHR42751:SF1">
    <property type="entry name" value="CATION_PROTON ANTIPORTER YBAL-RELATED"/>
    <property type="match status" value="1"/>
</dbReference>
<dbReference type="PROSITE" id="PS00889">
    <property type="entry name" value="CNMP_BINDING_2"/>
    <property type="match status" value="1"/>
</dbReference>
<dbReference type="CDD" id="cd00038">
    <property type="entry name" value="CAP_ED"/>
    <property type="match status" value="1"/>
</dbReference>
<dbReference type="Pfam" id="PF00027">
    <property type="entry name" value="cNMP_binding"/>
    <property type="match status" value="1"/>
</dbReference>
<proteinExistence type="inferred from homology"/>
<feature type="transmembrane region" description="Helical" evidence="7">
    <location>
        <begin position="314"/>
        <end position="336"/>
    </location>
</feature>
<dbReference type="RefSeq" id="WP_144230403.1">
    <property type="nucleotide sequence ID" value="NZ_CBCRVV010000014.1"/>
</dbReference>
<evidence type="ECO:0000313" key="9">
    <source>
        <dbReference type="EMBL" id="TSJ76646.1"/>
    </source>
</evidence>
<dbReference type="Proteomes" id="UP000315648">
    <property type="component" value="Unassembled WGS sequence"/>
</dbReference>
<evidence type="ECO:0000256" key="6">
    <source>
        <dbReference type="ARBA" id="ARBA00023136"/>
    </source>
</evidence>
<feature type="transmembrane region" description="Helical" evidence="7">
    <location>
        <begin position="63"/>
        <end position="84"/>
    </location>
</feature>
<organism evidence="9 10">
    <name type="scientific">Rariglobus hedericola</name>
    <dbReference type="NCBI Taxonomy" id="2597822"/>
    <lineage>
        <taxon>Bacteria</taxon>
        <taxon>Pseudomonadati</taxon>
        <taxon>Verrucomicrobiota</taxon>
        <taxon>Opitutia</taxon>
        <taxon>Opitutales</taxon>
        <taxon>Opitutaceae</taxon>
        <taxon>Rariglobus</taxon>
    </lineage>
</organism>
<feature type="transmembrane region" description="Helical" evidence="7">
    <location>
        <begin position="91"/>
        <end position="112"/>
    </location>
</feature>
<evidence type="ECO:0000256" key="7">
    <source>
        <dbReference type="SAM" id="Phobius"/>
    </source>
</evidence>
<dbReference type="GO" id="GO:0016020">
    <property type="term" value="C:membrane"/>
    <property type="evidence" value="ECO:0007669"/>
    <property type="project" value="UniProtKB-SubCell"/>
</dbReference>
<dbReference type="SUPFAM" id="SSF51206">
    <property type="entry name" value="cAMP-binding domain-like"/>
    <property type="match status" value="1"/>
</dbReference>
<comment type="subcellular location">
    <subcellularLocation>
        <location evidence="1">Membrane</location>
        <topology evidence="1">Multi-pass membrane protein</topology>
    </subcellularLocation>
</comment>
<feature type="domain" description="Cyclic nucleotide-binding" evidence="8">
    <location>
        <begin position="455"/>
        <end position="569"/>
    </location>
</feature>
<dbReference type="InterPro" id="IPR014710">
    <property type="entry name" value="RmlC-like_jellyroll"/>
</dbReference>
<feature type="transmembrane region" description="Helical" evidence="7">
    <location>
        <begin position="118"/>
        <end position="137"/>
    </location>
</feature>
<dbReference type="GO" id="GO:1902600">
    <property type="term" value="P:proton transmembrane transport"/>
    <property type="evidence" value="ECO:0007669"/>
    <property type="project" value="InterPro"/>
</dbReference>
<dbReference type="InterPro" id="IPR000595">
    <property type="entry name" value="cNMP-bd_dom"/>
</dbReference>
<dbReference type="OrthoDB" id="9793589at2"/>
<dbReference type="EMBL" id="VMBG01000002">
    <property type="protein sequence ID" value="TSJ76646.1"/>
    <property type="molecule type" value="Genomic_DNA"/>
</dbReference>
<feature type="transmembrane region" description="Helical" evidence="7">
    <location>
        <begin position="376"/>
        <end position="395"/>
    </location>
</feature>
<dbReference type="InterPro" id="IPR006153">
    <property type="entry name" value="Cation/H_exchanger_TM"/>
</dbReference>
<dbReference type="Gene3D" id="1.20.1530.20">
    <property type="match status" value="1"/>
</dbReference>
<accession>A0A556QJ33</accession>
<protein>
    <submittedName>
        <fullName evidence="9">Cyclic nucleotide-binding domain-containing protein</fullName>
    </submittedName>
</protein>
<feature type="transmembrane region" description="Helical" evidence="7">
    <location>
        <begin position="33"/>
        <end position="51"/>
    </location>
</feature>
<evidence type="ECO:0000256" key="2">
    <source>
        <dbReference type="ARBA" id="ARBA00005551"/>
    </source>
</evidence>
<keyword evidence="4 7" id="KW-0812">Transmembrane</keyword>
<gene>
    <name evidence="9" type="ORF">FPL22_10995</name>
</gene>
<comment type="similarity">
    <text evidence="2">Belongs to the monovalent cation:proton antiporter 2 (CPA2) transporter (TC 2.A.37) family.</text>
</comment>
<dbReference type="Pfam" id="PF00999">
    <property type="entry name" value="Na_H_Exchanger"/>
    <property type="match status" value="1"/>
</dbReference>
<reference evidence="9 10" key="1">
    <citation type="submission" date="2019-07" db="EMBL/GenBank/DDBJ databases">
        <title>Description of 53C-WASEF.</title>
        <authorList>
            <person name="Pitt A."/>
            <person name="Hahn M.W."/>
        </authorList>
    </citation>
    <scope>NUCLEOTIDE SEQUENCE [LARGE SCALE GENOMIC DNA]</scope>
    <source>
        <strain evidence="9 10">53C-WASEF</strain>
    </source>
</reference>
<evidence type="ECO:0000256" key="5">
    <source>
        <dbReference type="ARBA" id="ARBA00022989"/>
    </source>
</evidence>
<dbReference type="InterPro" id="IPR018490">
    <property type="entry name" value="cNMP-bd_dom_sf"/>
</dbReference>
<evidence type="ECO:0000256" key="4">
    <source>
        <dbReference type="ARBA" id="ARBA00022692"/>
    </source>
</evidence>
<keyword evidence="3" id="KW-0813">Transport</keyword>
<evidence type="ECO:0000313" key="10">
    <source>
        <dbReference type="Proteomes" id="UP000315648"/>
    </source>
</evidence>
<dbReference type="InterPro" id="IPR038770">
    <property type="entry name" value="Na+/solute_symporter_sf"/>
</dbReference>